<dbReference type="Proteomes" id="UP001244563">
    <property type="component" value="Unassembled WGS sequence"/>
</dbReference>
<feature type="domain" description="TaqI-like C-terminal specificity" evidence="9">
    <location>
        <begin position="395"/>
        <end position="506"/>
    </location>
</feature>
<keyword evidence="3" id="KW-0808">Transferase</keyword>
<evidence type="ECO:0000256" key="2">
    <source>
        <dbReference type="ARBA" id="ARBA00022603"/>
    </source>
</evidence>
<dbReference type="EMBL" id="JAUSSW010000005">
    <property type="protein sequence ID" value="MDQ0102560.1"/>
    <property type="molecule type" value="Genomic_DNA"/>
</dbReference>
<evidence type="ECO:0000259" key="8">
    <source>
        <dbReference type="Pfam" id="PF07669"/>
    </source>
</evidence>
<organism evidence="10 11">
    <name type="scientific">Paenarthrobacter nicotinovorans</name>
    <name type="common">Arthrobacter nicotinovorans</name>
    <dbReference type="NCBI Taxonomy" id="29320"/>
    <lineage>
        <taxon>Bacteria</taxon>
        <taxon>Bacillati</taxon>
        <taxon>Actinomycetota</taxon>
        <taxon>Actinomycetes</taxon>
        <taxon>Micrococcales</taxon>
        <taxon>Micrococcaceae</taxon>
        <taxon>Paenarthrobacter</taxon>
    </lineage>
</organism>
<dbReference type="Pfam" id="PF12950">
    <property type="entry name" value="TaqI_C"/>
    <property type="match status" value="1"/>
</dbReference>
<gene>
    <name evidence="10" type="ORF">J2T10_002213</name>
</gene>
<dbReference type="InterPro" id="IPR011639">
    <property type="entry name" value="MethylTrfase_TaqI-like_dom"/>
</dbReference>
<dbReference type="Gene3D" id="3.40.50.150">
    <property type="entry name" value="Vaccinia Virus protein VP39"/>
    <property type="match status" value="1"/>
</dbReference>
<dbReference type="PANTHER" id="PTHR33841:SF1">
    <property type="entry name" value="DNA METHYLTRANSFERASE A"/>
    <property type="match status" value="1"/>
</dbReference>
<evidence type="ECO:0000256" key="4">
    <source>
        <dbReference type="ARBA" id="ARBA00022691"/>
    </source>
</evidence>
<dbReference type="PROSITE" id="PS00092">
    <property type="entry name" value="N6_MTASE"/>
    <property type="match status" value="1"/>
</dbReference>
<evidence type="ECO:0000313" key="10">
    <source>
        <dbReference type="EMBL" id="MDQ0102560.1"/>
    </source>
</evidence>
<comment type="catalytic activity">
    <reaction evidence="7">
        <text>a 2'-deoxyadenosine in DNA + S-adenosyl-L-methionine = an N(6)-methyl-2'-deoxyadenosine in DNA + S-adenosyl-L-homocysteine + H(+)</text>
        <dbReference type="Rhea" id="RHEA:15197"/>
        <dbReference type="Rhea" id="RHEA-COMP:12418"/>
        <dbReference type="Rhea" id="RHEA-COMP:12419"/>
        <dbReference type="ChEBI" id="CHEBI:15378"/>
        <dbReference type="ChEBI" id="CHEBI:57856"/>
        <dbReference type="ChEBI" id="CHEBI:59789"/>
        <dbReference type="ChEBI" id="CHEBI:90615"/>
        <dbReference type="ChEBI" id="CHEBI:90616"/>
        <dbReference type="EC" id="2.1.1.72"/>
    </reaction>
</comment>
<protein>
    <recommendedName>
        <fullName evidence="1">site-specific DNA-methyltransferase (adenine-specific)</fullName>
        <ecNumber evidence="1">2.1.1.72</ecNumber>
    </recommendedName>
</protein>
<evidence type="ECO:0000256" key="3">
    <source>
        <dbReference type="ARBA" id="ARBA00022679"/>
    </source>
</evidence>
<evidence type="ECO:0000259" key="9">
    <source>
        <dbReference type="Pfam" id="PF12950"/>
    </source>
</evidence>
<keyword evidence="5" id="KW-0680">Restriction system</keyword>
<dbReference type="InterPro" id="IPR050953">
    <property type="entry name" value="N4_N6_ade-DNA_methylase"/>
</dbReference>
<dbReference type="CDD" id="cd02440">
    <property type="entry name" value="AdoMet_MTases"/>
    <property type="match status" value="1"/>
</dbReference>
<dbReference type="InterPro" id="IPR025931">
    <property type="entry name" value="TaqI_C"/>
</dbReference>
<sequence>MTSPVDVSADRKRHGKHYTPEELAMFLARRIAAHLPAEPRELFVLDPACGDGELLFAAHEVLSEKYPGVPLHLHGYDLDGTAVSVAHNRARAKDIDVQLHEADFLVASDSIGRCYDAVITNPPYVRTQQLGAATAKLLAHKYGLKGRIDLTHPFVSVAPQILTATGVLGILCSNRFLTTKSGSNVRAIMNTALSPVEVYDLGDSKLFEAAVLPAITIAIRKQPDSEPECSYISTYEVPPGDYSAAEYFDALSVRSGGFAKIADRIFEVKSGTLVHGTTPGDPWTMGDTDEDKWFQQVNARTWKTFGDVAKIRVGIKTTADAVFIRDSWDKLDRNFQPEAELLLPLITHHNVPAWKFDREKTTSVLYPYDLTASKRTLVDMSKYPKAMAYLEENRERLSGRKYVVDSGRKWYEIWVPQKPSLWKIPKIVFPDISEEPRFALDRTGAVVNGDCYWMSLDDIKDENLALLMIGIANSTFATRFYDHACGNRLYSGRRRWITQYVSKFPIPSPDSDQARQIVELAKAFSAADAPQSATELSNLDELVHAAFAATPQNELLSRTLF</sequence>
<evidence type="ECO:0000256" key="6">
    <source>
        <dbReference type="ARBA" id="ARBA00023125"/>
    </source>
</evidence>
<accession>A0ABT9TLN1</accession>
<dbReference type="PRINTS" id="PR00507">
    <property type="entry name" value="N12N6MTFRASE"/>
</dbReference>
<keyword evidence="4" id="KW-0949">S-adenosyl-L-methionine</keyword>
<evidence type="ECO:0000256" key="5">
    <source>
        <dbReference type="ARBA" id="ARBA00022747"/>
    </source>
</evidence>
<dbReference type="PANTHER" id="PTHR33841">
    <property type="entry name" value="DNA METHYLTRANSFERASE YEEA-RELATED"/>
    <property type="match status" value="1"/>
</dbReference>
<dbReference type="SUPFAM" id="SSF53335">
    <property type="entry name" value="S-adenosyl-L-methionine-dependent methyltransferases"/>
    <property type="match status" value="1"/>
</dbReference>
<dbReference type="InterPro" id="IPR029063">
    <property type="entry name" value="SAM-dependent_MTases_sf"/>
</dbReference>
<keyword evidence="2" id="KW-0489">Methyltransferase</keyword>
<dbReference type="RefSeq" id="WP_306878226.1">
    <property type="nucleotide sequence ID" value="NZ_JAUSSW010000005.1"/>
</dbReference>
<reference evidence="10 11" key="1">
    <citation type="submission" date="2023-07" db="EMBL/GenBank/DDBJ databases">
        <title>Sorghum-associated microbial communities from plants grown in Nebraska, USA.</title>
        <authorList>
            <person name="Schachtman D."/>
        </authorList>
    </citation>
    <scope>NUCLEOTIDE SEQUENCE [LARGE SCALE GENOMIC DNA]</scope>
    <source>
        <strain evidence="10 11">CC523</strain>
    </source>
</reference>
<comment type="caution">
    <text evidence="10">The sequence shown here is derived from an EMBL/GenBank/DDBJ whole genome shotgun (WGS) entry which is preliminary data.</text>
</comment>
<evidence type="ECO:0000313" key="11">
    <source>
        <dbReference type="Proteomes" id="UP001244563"/>
    </source>
</evidence>
<feature type="domain" description="Type II methyltransferase M.TaqI-like" evidence="8">
    <location>
        <begin position="113"/>
        <end position="207"/>
    </location>
</feature>
<evidence type="ECO:0000256" key="7">
    <source>
        <dbReference type="ARBA" id="ARBA00047942"/>
    </source>
</evidence>
<dbReference type="InterPro" id="IPR002052">
    <property type="entry name" value="DNA_methylase_N6_adenine_CS"/>
</dbReference>
<proteinExistence type="predicted"/>
<keyword evidence="11" id="KW-1185">Reference proteome</keyword>
<name>A0ABT9TLN1_PAENI</name>
<dbReference type="Pfam" id="PF07669">
    <property type="entry name" value="Eco57I"/>
    <property type="match status" value="1"/>
</dbReference>
<keyword evidence="6" id="KW-0238">DNA-binding</keyword>
<dbReference type="EC" id="2.1.1.72" evidence="1"/>
<evidence type="ECO:0000256" key="1">
    <source>
        <dbReference type="ARBA" id="ARBA00011900"/>
    </source>
</evidence>